<dbReference type="OrthoDB" id="437380at2759"/>
<gene>
    <name evidence="2" type="ORF">AK812_SmicGene10329</name>
</gene>
<name>A0A1Q9EG12_SYMMI</name>
<accession>A0A1Q9EG12</accession>
<reference evidence="2 3" key="1">
    <citation type="submission" date="2016-02" db="EMBL/GenBank/DDBJ databases">
        <title>Genome analysis of coral dinoflagellate symbionts highlights evolutionary adaptations to a symbiotic lifestyle.</title>
        <authorList>
            <person name="Aranda M."/>
            <person name="Li Y."/>
            <person name="Liew Y.J."/>
            <person name="Baumgarten S."/>
            <person name="Simakov O."/>
            <person name="Wilson M."/>
            <person name="Piel J."/>
            <person name="Ashoor H."/>
            <person name="Bougouffa S."/>
            <person name="Bajic V.B."/>
            <person name="Ryu T."/>
            <person name="Ravasi T."/>
            <person name="Bayer T."/>
            <person name="Micklem G."/>
            <person name="Kim H."/>
            <person name="Bhak J."/>
            <person name="Lajeunesse T.C."/>
            <person name="Voolstra C.R."/>
        </authorList>
    </citation>
    <scope>NUCLEOTIDE SEQUENCE [LARGE SCALE GENOMIC DNA]</scope>
    <source>
        <strain evidence="2 3">CCMP2467</strain>
    </source>
</reference>
<dbReference type="EMBL" id="LSRX01000161">
    <property type="protein sequence ID" value="OLQ06370.1"/>
    <property type="molecule type" value="Genomic_DNA"/>
</dbReference>
<organism evidence="2 3">
    <name type="scientific">Symbiodinium microadriaticum</name>
    <name type="common">Dinoflagellate</name>
    <name type="synonym">Zooxanthella microadriatica</name>
    <dbReference type="NCBI Taxonomy" id="2951"/>
    <lineage>
        <taxon>Eukaryota</taxon>
        <taxon>Sar</taxon>
        <taxon>Alveolata</taxon>
        <taxon>Dinophyceae</taxon>
        <taxon>Suessiales</taxon>
        <taxon>Symbiodiniaceae</taxon>
        <taxon>Symbiodinium</taxon>
    </lineage>
</organism>
<dbReference type="Proteomes" id="UP000186817">
    <property type="component" value="Unassembled WGS sequence"/>
</dbReference>
<keyword evidence="3" id="KW-1185">Reference proteome</keyword>
<feature type="region of interest" description="Disordered" evidence="1">
    <location>
        <begin position="207"/>
        <end position="238"/>
    </location>
</feature>
<evidence type="ECO:0000256" key="1">
    <source>
        <dbReference type="SAM" id="MobiDB-lite"/>
    </source>
</evidence>
<evidence type="ECO:0000313" key="2">
    <source>
        <dbReference type="EMBL" id="OLQ06370.1"/>
    </source>
</evidence>
<proteinExistence type="predicted"/>
<evidence type="ECO:0000313" key="3">
    <source>
        <dbReference type="Proteomes" id="UP000186817"/>
    </source>
</evidence>
<sequence>MKATTLSFLAKYGASEADRLVLGHHADTSGSLAVYSRDLQAKPLRALDQCLDAIRRKVFLPDVSRSGYFVVDRGIVGRDEALGPAQGTDESGLPAACELFLLEYVLRHLDEKCMESFRRLPTHVGETQGKTYLFKGGAPNPEVESPLRGKRLQPCFFFGRWSVREEDGCRHFVPSGLEPEDEAEMEEYAARAQSHVEEAVRSAALGQVAQAQLEQGPAQGADGDAGAGAAGPHQDDRS</sequence>
<protein>
    <submittedName>
        <fullName evidence="2">Uncharacterized protein</fullName>
    </submittedName>
</protein>
<dbReference type="AlphaFoldDB" id="A0A1Q9EG12"/>
<comment type="caution">
    <text evidence="2">The sequence shown here is derived from an EMBL/GenBank/DDBJ whole genome shotgun (WGS) entry which is preliminary data.</text>
</comment>